<proteinExistence type="predicted"/>
<accession>A0A1I0X1U3</accession>
<dbReference type="STRING" id="988821.SAMN05421867_10458"/>
<evidence type="ECO:0000256" key="2">
    <source>
        <dbReference type="SAM" id="Phobius"/>
    </source>
</evidence>
<keyword evidence="3" id="KW-0732">Signal</keyword>
<evidence type="ECO:0000313" key="6">
    <source>
        <dbReference type="Proteomes" id="UP000199012"/>
    </source>
</evidence>
<feature type="signal peptide" evidence="3">
    <location>
        <begin position="1"/>
        <end position="29"/>
    </location>
</feature>
<organism evidence="5 6">
    <name type="scientific">Cellulomonas marina</name>
    <dbReference type="NCBI Taxonomy" id="988821"/>
    <lineage>
        <taxon>Bacteria</taxon>
        <taxon>Bacillati</taxon>
        <taxon>Actinomycetota</taxon>
        <taxon>Actinomycetes</taxon>
        <taxon>Micrococcales</taxon>
        <taxon>Cellulomonadaceae</taxon>
        <taxon>Cellulomonas</taxon>
    </lineage>
</organism>
<keyword evidence="6" id="KW-1185">Reference proteome</keyword>
<feature type="domain" description="Right handed beta helix" evidence="4">
    <location>
        <begin position="404"/>
        <end position="537"/>
    </location>
</feature>
<keyword evidence="2" id="KW-0472">Membrane</keyword>
<reference evidence="5 6" key="1">
    <citation type="submission" date="2016-10" db="EMBL/GenBank/DDBJ databases">
        <authorList>
            <person name="de Groot N.N."/>
        </authorList>
    </citation>
    <scope>NUCLEOTIDE SEQUENCE [LARGE SCALE GENOMIC DNA]</scope>
    <source>
        <strain evidence="5 6">CGMCC 4.6945</strain>
    </source>
</reference>
<dbReference type="RefSeq" id="WP_175499328.1">
    <property type="nucleotide sequence ID" value="NZ_BONM01000015.1"/>
</dbReference>
<dbReference type="InterPro" id="IPR006626">
    <property type="entry name" value="PbH1"/>
</dbReference>
<feature type="chain" id="PRO_5011692573" evidence="3">
    <location>
        <begin position="30"/>
        <end position="649"/>
    </location>
</feature>
<evidence type="ECO:0000313" key="5">
    <source>
        <dbReference type="EMBL" id="SFA94871.1"/>
    </source>
</evidence>
<feature type="compositionally biased region" description="Low complexity" evidence="1">
    <location>
        <begin position="255"/>
        <end position="272"/>
    </location>
</feature>
<dbReference type="AlphaFoldDB" id="A0A1I0X1U3"/>
<evidence type="ECO:0000256" key="1">
    <source>
        <dbReference type="SAM" id="MobiDB-lite"/>
    </source>
</evidence>
<dbReference type="Proteomes" id="UP000199012">
    <property type="component" value="Unassembled WGS sequence"/>
</dbReference>
<dbReference type="EMBL" id="FOKA01000004">
    <property type="protein sequence ID" value="SFA94871.1"/>
    <property type="molecule type" value="Genomic_DNA"/>
</dbReference>
<evidence type="ECO:0000259" key="4">
    <source>
        <dbReference type="Pfam" id="PF13229"/>
    </source>
</evidence>
<name>A0A1I0X1U3_9CELL</name>
<feature type="region of interest" description="Disordered" evidence="1">
    <location>
        <begin position="251"/>
        <end position="296"/>
    </location>
</feature>
<dbReference type="InterPro" id="IPR012334">
    <property type="entry name" value="Pectin_lyas_fold"/>
</dbReference>
<dbReference type="Gene3D" id="2.160.20.10">
    <property type="entry name" value="Single-stranded right-handed beta-helix, Pectin lyase-like"/>
    <property type="match status" value="1"/>
</dbReference>
<dbReference type="SMART" id="SM00710">
    <property type="entry name" value="PbH1"/>
    <property type="match status" value="9"/>
</dbReference>
<dbReference type="Pfam" id="PF13229">
    <property type="entry name" value="Beta_helix"/>
    <property type="match status" value="2"/>
</dbReference>
<dbReference type="InterPro" id="IPR011050">
    <property type="entry name" value="Pectin_lyase_fold/virulence"/>
</dbReference>
<evidence type="ECO:0000256" key="3">
    <source>
        <dbReference type="SAM" id="SignalP"/>
    </source>
</evidence>
<gene>
    <name evidence="5" type="ORF">SAMN05421867_10458</name>
</gene>
<dbReference type="InterPro" id="IPR039448">
    <property type="entry name" value="Beta_helix"/>
</dbReference>
<keyword evidence="2" id="KW-0812">Transmembrane</keyword>
<feature type="domain" description="Right handed beta helix" evidence="4">
    <location>
        <begin position="304"/>
        <end position="396"/>
    </location>
</feature>
<keyword evidence="2" id="KW-1133">Transmembrane helix</keyword>
<dbReference type="SUPFAM" id="SSF51126">
    <property type="entry name" value="Pectin lyase-like"/>
    <property type="match status" value="1"/>
</dbReference>
<feature type="transmembrane region" description="Helical" evidence="2">
    <location>
        <begin position="582"/>
        <end position="599"/>
    </location>
</feature>
<protein>
    <submittedName>
        <fullName evidence="5">Right handed beta helix region</fullName>
    </submittedName>
</protein>
<sequence length="649" mass="67731">MSRQTTRAVVATAALVVGALLSPAGPAHAHAGEAPDEVTSEVAYPGNTITEPALVADEEARLSEVRTVGSMIRWRDLDVPGPYRLSTGSTYTLVLAKREEPYTLADLLTLAPQTFVREPDGAYLLSENIVIQTGATLDLSAAGPLEVRLASDADRFVSIVNLGGNLLTRGTEAAPVSITSWDRDAGAPDVETADGRAYIRSIGGQVELTGTEFRYLGFWSGRTGGVALTGTDLPVNGTLDAYGRLLRDAVKAQQEATEPGETDAAGAGAAGEEVADPVDPVDGLLPAGELPVPEQDDEDLGYSYVSAKIDDCTFEGNAFGLFVSSANGVDIDRSVISGSLVDGLVMHRFVVNAAVSRTRAVDNAGDGIVLARATTGIVLTEDHSSGNGGSGIVVRGTPLADGPNASGMPVGDYGNNSVSNSVSSDNGRYGIEIVGGRNVDVNANDVIGNDMGIVVREAAHKVTLVGNRLEQNERHAIAVRDGVTGTVLTGNIIAGGPDGIYVRDSAATIQRNTFSEHSLHAVTLVGTVAGTVVSENTMGGRGPSAIDRKRSEGAEIGENDTSGWASTKPFWTVVRNAMQPLTVMWTLLALLLVGTAVAGSRKRRQRGFRHPYESQRRLAELVEPPVRVGVVPSRDLVGAGRHAGDEGQG</sequence>